<feature type="transmembrane region" description="Helical" evidence="1">
    <location>
        <begin position="151"/>
        <end position="168"/>
    </location>
</feature>
<protein>
    <submittedName>
        <fullName evidence="2">Uncharacterized protein</fullName>
    </submittedName>
</protein>
<feature type="transmembrane region" description="Helical" evidence="1">
    <location>
        <begin position="50"/>
        <end position="71"/>
    </location>
</feature>
<dbReference type="InParanoid" id="A0A2K1ZLB6"/>
<dbReference type="EMBL" id="CM009297">
    <property type="protein sequence ID" value="PNT26068.1"/>
    <property type="molecule type" value="Genomic_DNA"/>
</dbReference>
<organism evidence="2 3">
    <name type="scientific">Populus trichocarpa</name>
    <name type="common">Western balsam poplar</name>
    <name type="synonym">Populus balsamifera subsp. trichocarpa</name>
    <dbReference type="NCBI Taxonomy" id="3694"/>
    <lineage>
        <taxon>Eukaryota</taxon>
        <taxon>Viridiplantae</taxon>
        <taxon>Streptophyta</taxon>
        <taxon>Embryophyta</taxon>
        <taxon>Tracheophyta</taxon>
        <taxon>Spermatophyta</taxon>
        <taxon>Magnoliopsida</taxon>
        <taxon>eudicotyledons</taxon>
        <taxon>Gunneridae</taxon>
        <taxon>Pentapetalae</taxon>
        <taxon>rosids</taxon>
        <taxon>fabids</taxon>
        <taxon>Malpighiales</taxon>
        <taxon>Salicaceae</taxon>
        <taxon>Saliceae</taxon>
        <taxon>Populus</taxon>
    </lineage>
</organism>
<keyword evidence="1" id="KW-0812">Transmembrane</keyword>
<evidence type="ECO:0000256" key="1">
    <source>
        <dbReference type="SAM" id="Phobius"/>
    </source>
</evidence>
<sequence length="170" mass="19746">MVVLELLLLLELPWLVVLAQLLCFLMLCLLACLLLFYLHSFPAIVKIMEFVFFFPCFVLSLFFFPLLLVFLHQSFDVIFSRLLLSLFSMLCSHSFPPLQLFALHVIWFYSVSNTLNNNYFFCLALLASLCSLGFVLVFLLIFYAIFKAGRYMMFNIFFFAFAGGNLIMQS</sequence>
<feature type="transmembrane region" description="Helical" evidence="1">
    <location>
        <begin position="12"/>
        <end position="38"/>
    </location>
</feature>
<keyword evidence="3" id="KW-1185">Reference proteome</keyword>
<keyword evidence="1" id="KW-0472">Membrane</keyword>
<name>A0A2K1ZLB6_POPTR</name>
<feature type="transmembrane region" description="Helical" evidence="1">
    <location>
        <begin position="119"/>
        <end position="145"/>
    </location>
</feature>
<accession>A0A2K1ZLB6</accession>
<evidence type="ECO:0000313" key="3">
    <source>
        <dbReference type="Proteomes" id="UP000006729"/>
    </source>
</evidence>
<dbReference type="Proteomes" id="UP000006729">
    <property type="component" value="Chromosome 8"/>
</dbReference>
<keyword evidence="1" id="KW-1133">Transmembrane helix</keyword>
<gene>
    <name evidence="2" type="ORF">POPTR_008G218900</name>
</gene>
<evidence type="ECO:0000313" key="2">
    <source>
        <dbReference type="EMBL" id="PNT26068.1"/>
    </source>
</evidence>
<dbReference type="AlphaFoldDB" id="A0A2K1ZLB6"/>
<proteinExistence type="predicted"/>
<reference evidence="2 3" key="1">
    <citation type="journal article" date="2006" name="Science">
        <title>The genome of black cottonwood, Populus trichocarpa (Torr. &amp; Gray).</title>
        <authorList>
            <person name="Tuskan G.A."/>
            <person name="Difazio S."/>
            <person name="Jansson S."/>
            <person name="Bohlmann J."/>
            <person name="Grigoriev I."/>
            <person name="Hellsten U."/>
            <person name="Putnam N."/>
            <person name="Ralph S."/>
            <person name="Rombauts S."/>
            <person name="Salamov A."/>
            <person name="Schein J."/>
            <person name="Sterck L."/>
            <person name="Aerts A."/>
            <person name="Bhalerao R.R."/>
            <person name="Bhalerao R.P."/>
            <person name="Blaudez D."/>
            <person name="Boerjan W."/>
            <person name="Brun A."/>
            <person name="Brunner A."/>
            <person name="Busov V."/>
            <person name="Campbell M."/>
            <person name="Carlson J."/>
            <person name="Chalot M."/>
            <person name="Chapman J."/>
            <person name="Chen G.L."/>
            <person name="Cooper D."/>
            <person name="Coutinho P.M."/>
            <person name="Couturier J."/>
            <person name="Covert S."/>
            <person name="Cronk Q."/>
            <person name="Cunningham R."/>
            <person name="Davis J."/>
            <person name="Degroeve S."/>
            <person name="Dejardin A."/>
            <person name="Depamphilis C."/>
            <person name="Detter J."/>
            <person name="Dirks B."/>
            <person name="Dubchak I."/>
            <person name="Duplessis S."/>
            <person name="Ehlting J."/>
            <person name="Ellis B."/>
            <person name="Gendler K."/>
            <person name="Goodstein D."/>
            <person name="Gribskov M."/>
            <person name="Grimwood J."/>
            <person name="Groover A."/>
            <person name="Gunter L."/>
            <person name="Hamberger B."/>
            <person name="Heinze B."/>
            <person name="Helariutta Y."/>
            <person name="Henrissat B."/>
            <person name="Holligan D."/>
            <person name="Holt R."/>
            <person name="Huang W."/>
            <person name="Islam-Faridi N."/>
            <person name="Jones S."/>
            <person name="Jones-Rhoades M."/>
            <person name="Jorgensen R."/>
            <person name="Joshi C."/>
            <person name="Kangasjarvi J."/>
            <person name="Karlsson J."/>
            <person name="Kelleher C."/>
            <person name="Kirkpatrick R."/>
            <person name="Kirst M."/>
            <person name="Kohler A."/>
            <person name="Kalluri U."/>
            <person name="Larimer F."/>
            <person name="Leebens-Mack J."/>
            <person name="Leple J.C."/>
            <person name="Locascio P."/>
            <person name="Lou Y."/>
            <person name="Lucas S."/>
            <person name="Martin F."/>
            <person name="Montanini B."/>
            <person name="Napoli C."/>
            <person name="Nelson D.R."/>
            <person name="Nelson C."/>
            <person name="Nieminen K."/>
            <person name="Nilsson O."/>
            <person name="Pereda V."/>
            <person name="Peter G."/>
            <person name="Philippe R."/>
            <person name="Pilate G."/>
            <person name="Poliakov A."/>
            <person name="Razumovskaya J."/>
            <person name="Richardson P."/>
            <person name="Rinaldi C."/>
            <person name="Ritland K."/>
            <person name="Rouze P."/>
            <person name="Ryaboy D."/>
            <person name="Schmutz J."/>
            <person name="Schrader J."/>
            <person name="Segerman B."/>
            <person name="Shin H."/>
            <person name="Siddiqui A."/>
            <person name="Sterky F."/>
            <person name="Terry A."/>
            <person name="Tsai C.J."/>
            <person name="Uberbacher E."/>
            <person name="Unneberg P."/>
            <person name="Vahala J."/>
            <person name="Wall K."/>
            <person name="Wessler S."/>
            <person name="Yang G."/>
            <person name="Yin T."/>
            <person name="Douglas C."/>
            <person name="Marra M."/>
            <person name="Sandberg G."/>
            <person name="Van de Peer Y."/>
            <person name="Rokhsar D."/>
        </authorList>
    </citation>
    <scope>NUCLEOTIDE SEQUENCE [LARGE SCALE GENOMIC DNA]</scope>
    <source>
        <strain evidence="3">cv. Nisqually</strain>
    </source>
</reference>
<feature type="transmembrane region" description="Helical" evidence="1">
    <location>
        <begin position="83"/>
        <end position="107"/>
    </location>
</feature>